<evidence type="ECO:0000256" key="2">
    <source>
        <dbReference type="SAM" id="SignalP"/>
    </source>
</evidence>
<evidence type="ECO:0008006" key="5">
    <source>
        <dbReference type="Google" id="ProtNLM"/>
    </source>
</evidence>
<gene>
    <name evidence="3" type="ORF">IAD22_03670</name>
</gene>
<evidence type="ECO:0000256" key="1">
    <source>
        <dbReference type="SAM" id="MobiDB-lite"/>
    </source>
</evidence>
<organism evidence="3 4">
    <name type="scientific">Candidatus Limousia pullorum</name>
    <dbReference type="NCBI Taxonomy" id="2840860"/>
    <lineage>
        <taxon>Bacteria</taxon>
        <taxon>Bacillati</taxon>
        <taxon>Bacillota</taxon>
        <taxon>Clostridia</taxon>
        <taxon>Eubacteriales</taxon>
        <taxon>Oscillospiraceae</taxon>
        <taxon>Oscillospiraceae incertae sedis</taxon>
        <taxon>Candidatus Limousia</taxon>
    </lineage>
</organism>
<reference evidence="3" key="2">
    <citation type="journal article" date="2021" name="PeerJ">
        <title>Extensive microbial diversity within the chicken gut microbiome revealed by metagenomics and culture.</title>
        <authorList>
            <person name="Gilroy R."/>
            <person name="Ravi A."/>
            <person name="Getino M."/>
            <person name="Pursley I."/>
            <person name="Horton D.L."/>
            <person name="Alikhan N.F."/>
            <person name="Baker D."/>
            <person name="Gharbi K."/>
            <person name="Hall N."/>
            <person name="Watson M."/>
            <person name="Adriaenssens E.M."/>
            <person name="Foster-Nyarko E."/>
            <person name="Jarju S."/>
            <person name="Secka A."/>
            <person name="Antonio M."/>
            <person name="Oren A."/>
            <person name="Chaudhuri R.R."/>
            <person name="La Ragione R."/>
            <person name="Hildebrand F."/>
            <person name="Pallen M.J."/>
        </authorList>
    </citation>
    <scope>NUCLEOTIDE SEQUENCE</scope>
    <source>
        <strain evidence="3">ChiGjej1B1-1684</strain>
    </source>
</reference>
<dbReference type="PROSITE" id="PS51257">
    <property type="entry name" value="PROKAR_LIPOPROTEIN"/>
    <property type="match status" value="1"/>
</dbReference>
<accession>A0A9D1LY24</accession>
<evidence type="ECO:0000313" key="4">
    <source>
        <dbReference type="Proteomes" id="UP000824118"/>
    </source>
</evidence>
<dbReference type="Proteomes" id="UP000824118">
    <property type="component" value="Unassembled WGS sequence"/>
</dbReference>
<feature type="chain" id="PRO_5039424009" description="DUF4352 domain-containing protein" evidence="2">
    <location>
        <begin position="20"/>
        <end position="313"/>
    </location>
</feature>
<feature type="signal peptide" evidence="2">
    <location>
        <begin position="1"/>
        <end position="19"/>
    </location>
</feature>
<dbReference type="AlphaFoldDB" id="A0A9D1LY24"/>
<keyword evidence="2" id="KW-0732">Signal</keyword>
<feature type="region of interest" description="Disordered" evidence="1">
    <location>
        <begin position="31"/>
        <end position="67"/>
    </location>
</feature>
<dbReference type="EMBL" id="DVNG01000052">
    <property type="protein sequence ID" value="HIU50094.1"/>
    <property type="molecule type" value="Genomic_DNA"/>
</dbReference>
<evidence type="ECO:0000313" key="3">
    <source>
        <dbReference type="EMBL" id="HIU50094.1"/>
    </source>
</evidence>
<protein>
    <recommendedName>
        <fullName evidence="5">DUF4352 domain-containing protein</fullName>
    </recommendedName>
</protein>
<proteinExistence type="predicted"/>
<comment type="caution">
    <text evidence="3">The sequence shown here is derived from an EMBL/GenBank/DDBJ whole genome shotgun (WGS) entry which is preliminary data.</text>
</comment>
<name>A0A9D1LY24_9FIRM</name>
<sequence length="313" mass="35323">MKRVLTLFLVLAMAFSATACSFSDLQKELENAMKEPEQVSTDGDSEDNTKDNAEEQETEKDNSNASSDFSIDETVLLDQDNVKITAKSLEYDYYGDLILDVLIENNTDQTLNFSIDQFAINGYMTEYAFLYATVSAGKKSNETIDIPKDELDFLDIKTAADMTMTFSVSTEEYDEYLRSAPVQLKTSAAETYDYKYDDNGEVIYDGSNIKIVAKGLFENAKYDTQSILLYIENNNDFNITMSTDDVSVNGFMIDPFFYYDMLPNSHALATVDFDKEELASNDISSIKDVTLSFHIIDDDWDTVTESGEINITF</sequence>
<reference evidence="3" key="1">
    <citation type="submission" date="2020-10" db="EMBL/GenBank/DDBJ databases">
        <authorList>
            <person name="Gilroy R."/>
        </authorList>
    </citation>
    <scope>NUCLEOTIDE SEQUENCE</scope>
    <source>
        <strain evidence="3">ChiGjej1B1-1684</strain>
    </source>
</reference>